<proteinExistence type="predicted"/>
<accession>A0AAV3NRG2</accession>
<evidence type="ECO:0000313" key="1">
    <source>
        <dbReference type="EMBL" id="GAA0140343.1"/>
    </source>
</evidence>
<comment type="caution">
    <text evidence="1">The sequence shown here is derived from an EMBL/GenBank/DDBJ whole genome shotgun (WGS) entry which is preliminary data.</text>
</comment>
<name>A0AAV3NRG2_LITER</name>
<dbReference type="Pfam" id="PF09713">
    <property type="entry name" value="A_thal_3526"/>
    <property type="match status" value="1"/>
</dbReference>
<protein>
    <submittedName>
        <fullName evidence="1">Uncharacterized protein</fullName>
    </submittedName>
</protein>
<dbReference type="InterPro" id="IPR006476">
    <property type="entry name" value="CHP01589_pln"/>
</dbReference>
<keyword evidence="2" id="KW-1185">Reference proteome</keyword>
<sequence>MTMSGGEGRKIDIDMVHNCIEQCLKLYMSKKEAADTLSIQKHIEPQITELVWQRLEEQNQEFFKAYYLKLMVKEQIMEFNRLLADQVDLMRRTGLVGVPSMPTPNGSNVSTSMLSLKMCPECGDLICRQVHRAGENPGCALGSNDMHTPIMTNLPNAFTNHGPAINSCMRSTLGMPVHNRGVDVPSNMFLSQSTSMGIRQTLNPGVIKREADYATSSFNYAAPSNFVGSHSAMADASMSSFSSVDSSLQPLNGSILDTDASSFGFLGQLQNFSLQNLTSNISTNPDILDGYPEAQFLSSNNILDPQGNISRFG</sequence>
<dbReference type="NCBIfam" id="TIGR01589">
    <property type="entry name" value="A_thal_3526"/>
    <property type="match status" value="1"/>
</dbReference>
<organism evidence="1 2">
    <name type="scientific">Lithospermum erythrorhizon</name>
    <name type="common">Purple gromwell</name>
    <name type="synonym">Lithospermum officinale var. erythrorhizon</name>
    <dbReference type="NCBI Taxonomy" id="34254"/>
    <lineage>
        <taxon>Eukaryota</taxon>
        <taxon>Viridiplantae</taxon>
        <taxon>Streptophyta</taxon>
        <taxon>Embryophyta</taxon>
        <taxon>Tracheophyta</taxon>
        <taxon>Spermatophyta</taxon>
        <taxon>Magnoliopsida</taxon>
        <taxon>eudicotyledons</taxon>
        <taxon>Gunneridae</taxon>
        <taxon>Pentapetalae</taxon>
        <taxon>asterids</taxon>
        <taxon>lamiids</taxon>
        <taxon>Boraginales</taxon>
        <taxon>Boraginaceae</taxon>
        <taxon>Boraginoideae</taxon>
        <taxon>Lithospermeae</taxon>
        <taxon>Lithospermum</taxon>
    </lineage>
</organism>
<dbReference type="PANTHER" id="PTHR31871:SF22">
    <property type="entry name" value="LOB DOMAIN-CONTAINING PROTEIN"/>
    <property type="match status" value="1"/>
</dbReference>
<dbReference type="Proteomes" id="UP001454036">
    <property type="component" value="Unassembled WGS sequence"/>
</dbReference>
<reference evidence="1 2" key="1">
    <citation type="submission" date="2024-01" db="EMBL/GenBank/DDBJ databases">
        <title>The complete chloroplast genome sequence of Lithospermum erythrorhizon: insights into the phylogenetic relationship among Boraginaceae species and the maternal lineages of purple gromwells.</title>
        <authorList>
            <person name="Okada T."/>
            <person name="Watanabe K."/>
        </authorList>
    </citation>
    <scope>NUCLEOTIDE SEQUENCE [LARGE SCALE GENOMIC DNA]</scope>
</reference>
<evidence type="ECO:0000313" key="2">
    <source>
        <dbReference type="Proteomes" id="UP001454036"/>
    </source>
</evidence>
<dbReference type="AlphaFoldDB" id="A0AAV3NRG2"/>
<dbReference type="PANTHER" id="PTHR31871">
    <property type="entry name" value="OS02G0137100 PROTEIN"/>
    <property type="match status" value="1"/>
</dbReference>
<dbReference type="EMBL" id="BAABME010000172">
    <property type="protein sequence ID" value="GAA0140343.1"/>
    <property type="molecule type" value="Genomic_DNA"/>
</dbReference>
<gene>
    <name evidence="1" type="ORF">LIER_01708</name>
</gene>